<dbReference type="GO" id="GO:0016491">
    <property type="term" value="F:oxidoreductase activity"/>
    <property type="evidence" value="ECO:0007669"/>
    <property type="project" value="UniProtKB-KW"/>
</dbReference>
<accession>A0A7G9Z0N7</accession>
<dbReference type="Pfam" id="PF00148">
    <property type="entry name" value="Oxidored_nitro"/>
    <property type="match status" value="2"/>
</dbReference>
<dbReference type="InterPro" id="IPR049939">
    <property type="entry name" value="NifE-like"/>
</dbReference>
<dbReference type="InterPro" id="IPR000510">
    <property type="entry name" value="Nase/OxRdtase_comp1"/>
</dbReference>
<dbReference type="Gene3D" id="3.40.50.1980">
    <property type="entry name" value="Nitrogenase molybdenum iron protein domain"/>
    <property type="match status" value="2"/>
</dbReference>
<dbReference type="AlphaFoldDB" id="A0A7G9Z0N7"/>
<feature type="domain" description="Nitrogenase/oxidoreductase component 1" evidence="1">
    <location>
        <begin position="32"/>
        <end position="156"/>
    </location>
</feature>
<dbReference type="EC" id="1.3.7.7" evidence="2"/>
<reference evidence="2" key="1">
    <citation type="submission" date="2020-06" db="EMBL/GenBank/DDBJ databases">
        <title>Unique genomic features of the anaerobic methanotrophic archaea.</title>
        <authorList>
            <person name="Chadwick G.L."/>
            <person name="Skennerton C.T."/>
            <person name="Laso-Perez R."/>
            <person name="Leu A.O."/>
            <person name="Speth D.R."/>
            <person name="Yu H."/>
            <person name="Morgan-Lang C."/>
            <person name="Hatzenpichler R."/>
            <person name="Goudeau D."/>
            <person name="Malmstrom R."/>
            <person name="Brazelton W.J."/>
            <person name="Woyke T."/>
            <person name="Hallam S.J."/>
            <person name="Tyson G.W."/>
            <person name="Wegener G."/>
            <person name="Boetius A."/>
            <person name="Orphan V."/>
        </authorList>
    </citation>
    <scope>NUCLEOTIDE SEQUENCE</scope>
</reference>
<gene>
    <name evidence="2" type="primary">bchB_4</name>
    <name evidence="2" type="ORF">LLJJBFGJ_00013</name>
</gene>
<dbReference type="PANTHER" id="PTHR42956:SF1">
    <property type="entry name" value="NITROGENASE IRON-MOLYBDENUM COFACTOR BIOSYNTHESIS PROTEIN NIFE"/>
    <property type="match status" value="1"/>
</dbReference>
<sequence>MMKQMKIENNSSLTYRYYSNILKQATQYGIDCKVYGAICAVSEIKNAVPLVHGPEGCAYYPRFFPTDAIRMKLLGERYPPPIYSTAITEPHVIYGAENRLEEAIVELDRREKPELIGVIGSCVPAIIGDDLQEVVSRMKDKISAAIIATPSSGYDDDRAEREYIDDFARNTLNAWNGKNKEEMKFGIEKCGRLDAMYSLVEQLTEDTGYKVEKSINIDTFGRLHYYEDLKGEIEEIRVILNKIGVKVNTVFPGCSVRDIKRMPAAELNFMRRSENAAKFMQKKYDMDYLFDPLCVQYAGLEGIERFYVDIATKFDLEGDAEEVLSKEKSALEEKLRTIRKILSDKAFSVVLVPMTISVEYLKVLEFIGLKIKALFINTEWLERFGTKKEYTDAMAKELTKLASEVGIEEAFINLDAFEEVKCAKERGVDLAIVDTLTEDEERTMLYEHNGVKAISPSLYGYSPYRISYAMIRRLGEGIVRKLQNRLPKRKLLFFEHAVDGWRFPCLKDTLHCRICWEEMMHVWRG</sequence>
<organism evidence="2">
    <name type="scientific">Candidatus Methanophagaceae archaeon ANME-1 ERB6</name>
    <dbReference type="NCBI Taxonomy" id="2759912"/>
    <lineage>
        <taxon>Archaea</taxon>
        <taxon>Methanobacteriati</taxon>
        <taxon>Methanobacteriota</taxon>
        <taxon>Stenosarchaea group</taxon>
        <taxon>Methanomicrobia</taxon>
        <taxon>Candidatus Methanophagales</taxon>
        <taxon>Candidatus Methanophagaceae</taxon>
    </lineage>
</organism>
<feature type="domain" description="Nitrogenase/oxidoreductase component 1" evidence="1">
    <location>
        <begin position="191"/>
        <end position="432"/>
    </location>
</feature>
<name>A0A7G9Z0N7_9EURY</name>
<dbReference type="CDD" id="cd00316">
    <property type="entry name" value="Oxidoreductase_nitrogenase"/>
    <property type="match status" value="1"/>
</dbReference>
<protein>
    <submittedName>
        <fullName evidence="2">Light-independent protochlorophyllide reductase subunit B</fullName>
        <ecNumber evidence="2">1.3.7.7</ecNumber>
    </submittedName>
</protein>
<dbReference type="EMBL" id="MT631552">
    <property type="protein sequence ID" value="QNO53821.1"/>
    <property type="molecule type" value="Genomic_DNA"/>
</dbReference>
<dbReference type="PANTHER" id="PTHR42956">
    <property type="entry name" value="NITROGENASE IRON-MOLYBDENUM COFACTOR BIOSYNTHESIS PROTEIN NIFE"/>
    <property type="match status" value="1"/>
</dbReference>
<keyword evidence="2" id="KW-0560">Oxidoreductase</keyword>
<evidence type="ECO:0000313" key="2">
    <source>
        <dbReference type="EMBL" id="QNO53821.1"/>
    </source>
</evidence>
<proteinExistence type="predicted"/>
<evidence type="ECO:0000259" key="1">
    <source>
        <dbReference type="Pfam" id="PF00148"/>
    </source>
</evidence>
<dbReference type="SUPFAM" id="SSF53807">
    <property type="entry name" value="Helical backbone' metal receptor"/>
    <property type="match status" value="1"/>
</dbReference>